<dbReference type="NCBIfam" id="TIGR01646">
    <property type="entry name" value="vgr_GE"/>
    <property type="match status" value="1"/>
</dbReference>
<evidence type="ECO:0000313" key="7">
    <source>
        <dbReference type="Proteomes" id="UP000255505"/>
    </source>
</evidence>
<dbReference type="EMBL" id="LT991977">
    <property type="protein sequence ID" value="SPK75139.1"/>
    <property type="molecule type" value="Genomic_DNA"/>
</dbReference>
<geneLocation type="plasmid" evidence="6">
    <name>II</name>
</geneLocation>
<evidence type="ECO:0000313" key="6">
    <source>
        <dbReference type="EMBL" id="SPK75139.1"/>
    </source>
</evidence>
<feature type="domain" description="DUF2345" evidence="4">
    <location>
        <begin position="678"/>
        <end position="824"/>
    </location>
</feature>
<dbReference type="NCBIfam" id="TIGR03361">
    <property type="entry name" value="VI_Rhs_Vgr"/>
    <property type="match status" value="1"/>
</dbReference>
<evidence type="ECO:0000256" key="1">
    <source>
        <dbReference type="ARBA" id="ARBA00005558"/>
    </source>
</evidence>
<dbReference type="Proteomes" id="UP000255505">
    <property type="component" value="Plasmid II"/>
</dbReference>
<dbReference type="InterPro" id="IPR028244">
    <property type="entry name" value="T6SS_Rhs_Vgr_dom"/>
</dbReference>
<dbReference type="AlphaFoldDB" id="A0A375ING6"/>
<feature type="domain" description="Gp5/Type VI secretion system Vgr protein OB-fold" evidence="3">
    <location>
        <begin position="452"/>
        <end position="499"/>
    </location>
</feature>
<dbReference type="Gene3D" id="2.30.110.50">
    <property type="match status" value="1"/>
</dbReference>
<dbReference type="Gene3D" id="3.55.50.10">
    <property type="entry name" value="Baseplate protein-like domains"/>
    <property type="match status" value="1"/>
</dbReference>
<dbReference type="InterPro" id="IPR006533">
    <property type="entry name" value="T6SS_Vgr_RhsGE"/>
</dbReference>
<evidence type="ECO:0000259" key="5">
    <source>
        <dbReference type="Pfam" id="PF13296"/>
    </source>
</evidence>
<evidence type="ECO:0000259" key="4">
    <source>
        <dbReference type="Pfam" id="PF10106"/>
    </source>
</evidence>
<reference evidence="6 7" key="1">
    <citation type="submission" date="2018-01" db="EMBL/GenBank/DDBJ databases">
        <authorList>
            <person name="Gaut B.S."/>
            <person name="Morton B.R."/>
            <person name="Clegg M.T."/>
            <person name="Duvall M.R."/>
        </authorList>
    </citation>
    <scope>NUCLEOTIDE SEQUENCE [LARGE SCALE GENOMIC DNA]</scope>
    <source>
        <strain evidence="6">Cupriavidus taiwanensis LMG 19425</strain>
        <plasmid evidence="7">Plasmid ii</plasmid>
    </source>
</reference>
<dbReference type="InterPro" id="IPR037026">
    <property type="entry name" value="Vgr_OB-fold_dom_sf"/>
</dbReference>
<dbReference type="Pfam" id="PF04717">
    <property type="entry name" value="Phage_base_V"/>
    <property type="match status" value="1"/>
</dbReference>
<dbReference type="SUPFAM" id="SSF69279">
    <property type="entry name" value="Phage tail proteins"/>
    <property type="match status" value="2"/>
</dbReference>
<dbReference type="InterPro" id="IPR006531">
    <property type="entry name" value="Gp5/Vgr_OB"/>
</dbReference>
<evidence type="ECO:0000259" key="3">
    <source>
        <dbReference type="Pfam" id="PF04717"/>
    </source>
</evidence>
<keyword evidence="6" id="KW-0614">Plasmid</keyword>
<organism evidence="6 7">
    <name type="scientific">Cupriavidus taiwanensis</name>
    <dbReference type="NCBI Taxonomy" id="164546"/>
    <lineage>
        <taxon>Bacteria</taxon>
        <taxon>Pseudomonadati</taxon>
        <taxon>Pseudomonadota</taxon>
        <taxon>Betaproteobacteria</taxon>
        <taxon>Burkholderiales</taxon>
        <taxon>Burkholderiaceae</taxon>
        <taxon>Cupriavidus</taxon>
    </lineage>
</organism>
<dbReference type="Pfam" id="PF10106">
    <property type="entry name" value="DUF2345"/>
    <property type="match status" value="1"/>
</dbReference>
<comment type="similarity">
    <text evidence="1">Belongs to the VgrG protein family.</text>
</comment>
<sequence length="941" mass="100432">MKPLSSYPSSAMAALSGLLGQRTRQITLETALTADDLVVERFVAQEGVCTPFQLQIDCLSPSAHLDTARLATEEITLRLMLADGTRRAWHGYVQTCAAIGGDGGLAHYRLTVGTWFDHLCARTDCYVYQDKTALEIIEDVLADYPLAQFRMAVGQPMRKRSICCQYRETDLAFVTRLLAEEGLSYRFEHQQDDAETSGQEEQSQSRHCLVIFDTQAERPACAQASIRFHRSDATEREDAIDHWSLLAATGTNAVTVASWDYKSLAATAGDGSSESLGEWPTLESFETRGTYRFPDADAARRAAQLQAQAHESRYLRYAGEGSVRALGAGERFNLTGHFDATANEFVTLAVRHEAANNLGAEVALLLGLSDIEAGSYRNRFEAVRADAPIVPVYSPKPTAPEGQPAVVIAEGGAPLTTERDHRVRVRLPWLRAPMADPRADTAADPAQDDLTQVTAWVRVATAAAGPNWGAHHLPRAGTEVMLTYLDGDIDRPMVVAQLHNEQDALPWPASEAPLNTALSGWHSHNLADGGYNQWVVDDNTGQLRMRLASSPADTQLNLGYVIAQPPASGERGAWRGTGAELRTDAWAIVRAGNGLLLSTTVQARAAGTMLDIREARGQITAAERTARRLSDAATSQRALPLGATAAFEPLTKAIDPQQDGSYPDRVNEQDAKRPDTGTAAERFGQPWLLAESPSSIALATQATTSIFAGRHLLGLAQADWHLGAGNTVAAAAAKGVSLFSQHHGIRAIAAGGPVSIQAHTDALAVMADKAVTVTSSTDGIEVLAQKKVVLHGGSSRIVLDGNAITFETPGLLSVKGAGHPLVGAGGSPAELAALPVGAMSPSTLMLDHRYHDDEGLAGAQYFAKFADGSQRQGTLDAQGRAVIEGIPPGPVQVSFGPMPGAFERKDKTPTPGHDPNPTEAKLASLVDKYLSTSTDAEAKSA</sequence>
<feature type="domain" description="Putative type VI secretion system Rhs element associated Vgr" evidence="5">
    <location>
        <begin position="526"/>
        <end position="633"/>
    </location>
</feature>
<evidence type="ECO:0000256" key="2">
    <source>
        <dbReference type="SAM" id="MobiDB-lite"/>
    </source>
</evidence>
<name>A0A375ING6_9BURK</name>
<dbReference type="RefSeq" id="WP_115664815.1">
    <property type="nucleotide sequence ID" value="NZ_LT991977.1"/>
</dbReference>
<proteinExistence type="inferred from homology"/>
<feature type="region of interest" description="Disordered" evidence="2">
    <location>
        <begin position="653"/>
        <end position="678"/>
    </location>
</feature>
<dbReference type="Pfam" id="PF13296">
    <property type="entry name" value="T6SS_Vgr"/>
    <property type="match status" value="1"/>
</dbReference>
<protein>
    <recommendedName>
        <fullName evidence="8">Type VI secretion system secreted protein VgrG</fullName>
    </recommendedName>
</protein>
<dbReference type="InterPro" id="IPR018769">
    <property type="entry name" value="VgrG2_DUF2345"/>
</dbReference>
<accession>A0A375ING6</accession>
<dbReference type="Gene3D" id="2.40.50.230">
    <property type="entry name" value="Gp5 N-terminal domain"/>
    <property type="match status" value="1"/>
</dbReference>
<dbReference type="SUPFAM" id="SSF69255">
    <property type="entry name" value="gp5 N-terminal domain-like"/>
    <property type="match status" value="1"/>
</dbReference>
<gene>
    <name evidence="6" type="ORF">CT19425_MP50175</name>
</gene>
<feature type="region of interest" description="Disordered" evidence="2">
    <location>
        <begin position="896"/>
        <end position="919"/>
    </location>
</feature>
<feature type="compositionally biased region" description="Basic and acidic residues" evidence="2">
    <location>
        <begin position="665"/>
        <end position="675"/>
    </location>
</feature>
<evidence type="ECO:0008006" key="8">
    <source>
        <dbReference type="Google" id="ProtNLM"/>
    </source>
</evidence>
<dbReference type="Gene3D" id="4.10.220.110">
    <property type="match status" value="1"/>
</dbReference>
<dbReference type="InterPro" id="IPR017847">
    <property type="entry name" value="T6SS_RhsGE_Vgr_subset"/>
</dbReference>
<dbReference type="Pfam" id="PF05954">
    <property type="entry name" value="Phage_GPD"/>
    <property type="match status" value="1"/>
</dbReference>